<dbReference type="Pfam" id="PF00589">
    <property type="entry name" value="Phage_integrase"/>
    <property type="match status" value="1"/>
</dbReference>
<protein>
    <submittedName>
        <fullName evidence="6">Site-specific recombinase XerD</fullName>
    </submittedName>
</protein>
<dbReference type="InterPro" id="IPR011010">
    <property type="entry name" value="DNA_brk_join_enz"/>
</dbReference>
<gene>
    <name evidence="6" type="ORF">CLV62_1427</name>
</gene>
<dbReference type="InterPro" id="IPR002104">
    <property type="entry name" value="Integrase_catalytic"/>
</dbReference>
<keyword evidence="4" id="KW-0472">Membrane</keyword>
<keyword evidence="4" id="KW-0812">Transmembrane</keyword>
<keyword evidence="7" id="KW-1185">Reference proteome</keyword>
<name>A0A2V3PKH0_9BACT</name>
<dbReference type="Gene3D" id="1.20.144.10">
    <property type="entry name" value="Phosphatidic acid phosphatase type 2/haloperoxidase"/>
    <property type="match status" value="1"/>
</dbReference>
<evidence type="ECO:0000313" key="7">
    <source>
        <dbReference type="Proteomes" id="UP000247973"/>
    </source>
</evidence>
<sequence length="516" mass="60841">MLKKILPYERDLFFLINSSHTSFWDNVMWLFSGSIIWIPIILFFLISLVYKKKWKEWLPVLIAIVLLFVFCDQFSSHICKPLFTRLRPTHHPDFMNDVRTLYGYVKKDYDSKSGLTPLYVRYNYDRTKRTLISTGFSIKYEHWDDKKKCVKRVCPEYDEIEVVLNKIYMRLSNILAFANENDLDPTIDFILKELAVEREYEQKQARINMFDLLEKYIVEKTPMVSIDQVKDYKTLRKHLTNFKEYSSQPVTFRNLNMKFYNEFMDYLSNKAVKRDGAVGLLTNSAGKVIRLLKGFVNYQVAKKVIPPVDLKVFKVVEEETDAIALNEKELGIIYNLDLREDKELEEIRDVFIVGCYTGLRYSDLSTLTSDHIDLNMEVISLKQRKVHKAVIIPMIDYVPDILKKYNYELPQISSYKFNERVKEIGQKAKLKQKVEIVRKKGNTRVSNIYEKWQLISSHTCRRSFCTNMYLSGFPAEELMKISGHKSLAAFMRYIKVDNFQAANRLKALRNGLNKVK</sequence>
<evidence type="ECO:0000256" key="2">
    <source>
        <dbReference type="ARBA" id="ARBA00023125"/>
    </source>
</evidence>
<dbReference type="Pfam" id="PF13102">
    <property type="entry name" value="Phage_int_SAM_5"/>
    <property type="match status" value="1"/>
</dbReference>
<dbReference type="InterPro" id="IPR025269">
    <property type="entry name" value="SAM-like_dom"/>
</dbReference>
<dbReference type="Pfam" id="PF17293">
    <property type="entry name" value="Arm-DNA-bind_5"/>
    <property type="match status" value="1"/>
</dbReference>
<evidence type="ECO:0000256" key="4">
    <source>
        <dbReference type="SAM" id="Phobius"/>
    </source>
</evidence>
<dbReference type="PANTHER" id="PTHR30349">
    <property type="entry name" value="PHAGE INTEGRASE-RELATED"/>
    <property type="match status" value="1"/>
</dbReference>
<organism evidence="6 7">
    <name type="scientific">Dysgonomonas alginatilytica</name>
    <dbReference type="NCBI Taxonomy" id="1605892"/>
    <lineage>
        <taxon>Bacteria</taxon>
        <taxon>Pseudomonadati</taxon>
        <taxon>Bacteroidota</taxon>
        <taxon>Bacteroidia</taxon>
        <taxon>Bacteroidales</taxon>
        <taxon>Dysgonomonadaceae</taxon>
        <taxon>Dysgonomonas</taxon>
    </lineage>
</organism>
<dbReference type="Gene3D" id="1.10.443.10">
    <property type="entry name" value="Intergrase catalytic core"/>
    <property type="match status" value="1"/>
</dbReference>
<keyword evidence="4" id="KW-1133">Transmembrane helix</keyword>
<comment type="caution">
    <text evidence="6">The sequence shown here is derived from an EMBL/GenBank/DDBJ whole genome shotgun (WGS) entry which is preliminary data.</text>
</comment>
<feature type="transmembrane region" description="Helical" evidence="4">
    <location>
        <begin position="27"/>
        <end position="50"/>
    </location>
</feature>
<dbReference type="Proteomes" id="UP000247973">
    <property type="component" value="Unassembled WGS sequence"/>
</dbReference>
<keyword evidence="2" id="KW-0238">DNA-binding</keyword>
<reference evidence="6 7" key="1">
    <citation type="submission" date="2018-03" db="EMBL/GenBank/DDBJ databases">
        <title>Genomic Encyclopedia of Archaeal and Bacterial Type Strains, Phase II (KMG-II): from individual species to whole genera.</title>
        <authorList>
            <person name="Goeker M."/>
        </authorList>
    </citation>
    <scope>NUCLEOTIDE SEQUENCE [LARGE SCALE GENOMIC DNA]</scope>
    <source>
        <strain evidence="6 7">DSM 100214</strain>
    </source>
</reference>
<dbReference type="InterPro" id="IPR050090">
    <property type="entry name" value="Tyrosine_recombinase_XerCD"/>
</dbReference>
<dbReference type="PROSITE" id="PS51898">
    <property type="entry name" value="TYR_RECOMBINASE"/>
    <property type="match status" value="1"/>
</dbReference>
<dbReference type="SUPFAM" id="SSF56349">
    <property type="entry name" value="DNA breaking-rejoining enzymes"/>
    <property type="match status" value="1"/>
</dbReference>
<evidence type="ECO:0000313" key="6">
    <source>
        <dbReference type="EMBL" id="PXV58860.1"/>
    </source>
</evidence>
<dbReference type="EMBL" id="QICL01000042">
    <property type="protein sequence ID" value="PXV58860.1"/>
    <property type="molecule type" value="Genomic_DNA"/>
</dbReference>
<keyword evidence="3" id="KW-0233">DNA recombination</keyword>
<evidence type="ECO:0000256" key="1">
    <source>
        <dbReference type="ARBA" id="ARBA00008857"/>
    </source>
</evidence>
<dbReference type="PANTHER" id="PTHR30349:SF64">
    <property type="entry name" value="PROPHAGE INTEGRASE INTD-RELATED"/>
    <property type="match status" value="1"/>
</dbReference>
<dbReference type="SUPFAM" id="SSF48317">
    <property type="entry name" value="Acid phosphatase/Vanadium-dependent haloperoxidase"/>
    <property type="match status" value="1"/>
</dbReference>
<dbReference type="InterPro" id="IPR035386">
    <property type="entry name" value="Arm-DNA-bind_5"/>
</dbReference>
<evidence type="ECO:0000259" key="5">
    <source>
        <dbReference type="PROSITE" id="PS51898"/>
    </source>
</evidence>
<accession>A0A2V3PKH0</accession>
<dbReference type="InterPro" id="IPR010998">
    <property type="entry name" value="Integrase_recombinase_N"/>
</dbReference>
<dbReference type="Gene3D" id="1.10.150.130">
    <property type="match status" value="1"/>
</dbReference>
<proteinExistence type="inferred from homology"/>
<feature type="transmembrane region" description="Helical" evidence="4">
    <location>
        <begin position="57"/>
        <end position="75"/>
    </location>
</feature>
<dbReference type="GO" id="GO:0003677">
    <property type="term" value="F:DNA binding"/>
    <property type="evidence" value="ECO:0007669"/>
    <property type="project" value="UniProtKB-KW"/>
</dbReference>
<dbReference type="GO" id="GO:0015074">
    <property type="term" value="P:DNA integration"/>
    <property type="evidence" value="ECO:0007669"/>
    <property type="project" value="InterPro"/>
</dbReference>
<evidence type="ECO:0000256" key="3">
    <source>
        <dbReference type="ARBA" id="ARBA00023172"/>
    </source>
</evidence>
<comment type="similarity">
    <text evidence="1">Belongs to the 'phage' integrase family.</text>
</comment>
<feature type="domain" description="Tyr recombinase" evidence="5">
    <location>
        <begin position="320"/>
        <end position="506"/>
    </location>
</feature>
<dbReference type="AlphaFoldDB" id="A0A2V3PKH0"/>
<dbReference type="GO" id="GO:0006310">
    <property type="term" value="P:DNA recombination"/>
    <property type="evidence" value="ECO:0007669"/>
    <property type="project" value="UniProtKB-KW"/>
</dbReference>
<dbReference type="InterPro" id="IPR013762">
    <property type="entry name" value="Integrase-like_cat_sf"/>
</dbReference>
<dbReference type="CDD" id="cd01185">
    <property type="entry name" value="INTN1_C_like"/>
    <property type="match status" value="1"/>
</dbReference>
<dbReference type="InterPro" id="IPR036938">
    <property type="entry name" value="PAP2/HPO_sf"/>
</dbReference>